<dbReference type="EMBL" id="SLXO01000003">
    <property type="protein sequence ID" value="TCP36440.1"/>
    <property type="molecule type" value="Genomic_DNA"/>
</dbReference>
<dbReference type="InterPro" id="IPR013766">
    <property type="entry name" value="Thioredoxin_domain"/>
</dbReference>
<comment type="similarity">
    <text evidence="1 5">Belongs to the glutathione peroxidase family.</text>
</comment>
<dbReference type="PROSITE" id="PS51352">
    <property type="entry name" value="THIOREDOXIN_2"/>
    <property type="match status" value="1"/>
</dbReference>
<dbReference type="PANTHER" id="PTHR11592:SF44">
    <property type="entry name" value="GLUTATHIONE PEROXIDASE"/>
    <property type="match status" value="1"/>
</dbReference>
<name>A0A4R2PLG2_RHOSA</name>
<evidence type="ECO:0000256" key="2">
    <source>
        <dbReference type="ARBA" id="ARBA00022559"/>
    </source>
</evidence>
<feature type="signal peptide" evidence="6">
    <location>
        <begin position="1"/>
        <end position="26"/>
    </location>
</feature>
<evidence type="ECO:0000256" key="5">
    <source>
        <dbReference type="RuleBase" id="RU000499"/>
    </source>
</evidence>
<dbReference type="Gene3D" id="3.40.30.10">
    <property type="entry name" value="Glutaredoxin"/>
    <property type="match status" value="1"/>
</dbReference>
<dbReference type="InterPro" id="IPR029759">
    <property type="entry name" value="GPX_AS"/>
</dbReference>
<dbReference type="SUPFAM" id="SSF52833">
    <property type="entry name" value="Thioredoxin-like"/>
    <property type="match status" value="1"/>
</dbReference>
<dbReference type="InParanoid" id="A0A4R2PLG2"/>
<dbReference type="CDD" id="cd00340">
    <property type="entry name" value="GSH_Peroxidase"/>
    <property type="match status" value="1"/>
</dbReference>
<dbReference type="FunCoup" id="A0A4R2PLG2">
    <property type="interactions" value="141"/>
</dbReference>
<dbReference type="PROSITE" id="PS00460">
    <property type="entry name" value="GLUTATHIONE_PEROXID_1"/>
    <property type="match status" value="1"/>
</dbReference>
<keyword evidence="9" id="KW-1185">Reference proteome</keyword>
<evidence type="ECO:0000313" key="9">
    <source>
        <dbReference type="Proteomes" id="UP000295399"/>
    </source>
</evidence>
<dbReference type="PROSITE" id="PS51355">
    <property type="entry name" value="GLUTATHIONE_PEROXID_3"/>
    <property type="match status" value="1"/>
</dbReference>
<dbReference type="GO" id="GO:0034599">
    <property type="term" value="P:cellular response to oxidative stress"/>
    <property type="evidence" value="ECO:0007669"/>
    <property type="project" value="TreeGrafter"/>
</dbReference>
<dbReference type="PRINTS" id="PR01011">
    <property type="entry name" value="GLUTPROXDASE"/>
</dbReference>
<evidence type="ECO:0000256" key="3">
    <source>
        <dbReference type="ARBA" id="ARBA00023002"/>
    </source>
</evidence>
<evidence type="ECO:0000256" key="4">
    <source>
        <dbReference type="PIRSR" id="PIRSR000303-1"/>
    </source>
</evidence>
<dbReference type="OrthoDB" id="9785502at2"/>
<keyword evidence="3 5" id="KW-0560">Oxidoreductase</keyword>
<evidence type="ECO:0000313" key="8">
    <source>
        <dbReference type="EMBL" id="TCP36440.1"/>
    </source>
</evidence>
<evidence type="ECO:0000256" key="6">
    <source>
        <dbReference type="SAM" id="SignalP"/>
    </source>
</evidence>
<sequence length="198" mass="21294">MTLPFRRVLLALSVAIAAIAAPSLRAATGQSLHDFTVPSIGGEPMDLAQYRGKAVLLVNTASFCGFTNQYGDLQALHERYADAGFVVLGVPSASFDQEYGDDGKVKEFCEVNYGITFPMTTRLDVTDDDAHPLYQWLAGAMGKRQAPKWNFHKYLIGPDGQPVAAFASSVKPDAAKLTAAIERVLPAAETLASDRKGD</sequence>
<feature type="active site" evidence="4">
    <location>
        <position position="64"/>
    </location>
</feature>
<keyword evidence="2 5" id="KW-0575">Peroxidase</keyword>
<dbReference type="Proteomes" id="UP000295399">
    <property type="component" value="Unassembled WGS sequence"/>
</dbReference>
<reference evidence="8 9" key="1">
    <citation type="submission" date="2019-03" db="EMBL/GenBank/DDBJ databases">
        <title>Genomic Encyclopedia of Type Strains, Phase IV (KMG-IV): sequencing the most valuable type-strain genomes for metagenomic binning, comparative biology and taxonomic classification.</title>
        <authorList>
            <person name="Goeker M."/>
        </authorList>
    </citation>
    <scope>NUCLEOTIDE SEQUENCE [LARGE SCALE GENOMIC DNA]</scope>
    <source>
        <strain evidence="8 9">DSM 2132</strain>
    </source>
</reference>
<dbReference type="GO" id="GO:0004601">
    <property type="term" value="F:peroxidase activity"/>
    <property type="evidence" value="ECO:0007669"/>
    <property type="project" value="UniProtKB-KW"/>
</dbReference>
<proteinExistence type="inferred from homology"/>
<evidence type="ECO:0000256" key="1">
    <source>
        <dbReference type="ARBA" id="ARBA00006926"/>
    </source>
</evidence>
<protein>
    <recommendedName>
        <fullName evidence="5">Glutathione peroxidase</fullName>
    </recommendedName>
</protein>
<dbReference type="AlphaFoldDB" id="A0A4R2PLG2"/>
<dbReference type="InterPro" id="IPR000889">
    <property type="entry name" value="Glutathione_peroxidase"/>
</dbReference>
<keyword evidence="6" id="KW-0732">Signal</keyword>
<organism evidence="8 9">
    <name type="scientific">Rhodothalassium salexigens DSM 2132</name>
    <dbReference type="NCBI Taxonomy" id="1188247"/>
    <lineage>
        <taxon>Bacteria</taxon>
        <taxon>Pseudomonadati</taxon>
        <taxon>Pseudomonadota</taxon>
        <taxon>Alphaproteobacteria</taxon>
        <taxon>Rhodothalassiales</taxon>
        <taxon>Rhodothalassiaceae</taxon>
        <taxon>Rhodothalassium</taxon>
    </lineage>
</organism>
<comment type="caution">
    <text evidence="8">The sequence shown here is derived from an EMBL/GenBank/DDBJ whole genome shotgun (WGS) entry which is preliminary data.</text>
</comment>
<dbReference type="RefSeq" id="WP_132707974.1">
    <property type="nucleotide sequence ID" value="NZ_JACIGF010000003.1"/>
</dbReference>
<accession>A0A4R2PLG2</accession>
<feature type="domain" description="Thioredoxin" evidence="7">
    <location>
        <begin position="26"/>
        <end position="186"/>
    </location>
</feature>
<dbReference type="PANTHER" id="PTHR11592">
    <property type="entry name" value="GLUTATHIONE PEROXIDASE"/>
    <property type="match status" value="1"/>
</dbReference>
<dbReference type="PIRSF" id="PIRSF000303">
    <property type="entry name" value="Glutathion_perox"/>
    <property type="match status" value="1"/>
</dbReference>
<feature type="chain" id="PRO_5020675497" description="Glutathione peroxidase" evidence="6">
    <location>
        <begin position="27"/>
        <end position="198"/>
    </location>
</feature>
<gene>
    <name evidence="8" type="ORF">EV659_103331</name>
</gene>
<dbReference type="InterPro" id="IPR036249">
    <property type="entry name" value="Thioredoxin-like_sf"/>
</dbReference>
<dbReference type="Pfam" id="PF00255">
    <property type="entry name" value="GSHPx"/>
    <property type="match status" value="1"/>
</dbReference>
<evidence type="ECO:0000259" key="7">
    <source>
        <dbReference type="PROSITE" id="PS51352"/>
    </source>
</evidence>